<evidence type="ECO:0000313" key="3">
    <source>
        <dbReference type="Proteomes" id="UP000439903"/>
    </source>
</evidence>
<evidence type="ECO:0000256" key="1">
    <source>
        <dbReference type="SAM" id="MobiDB-lite"/>
    </source>
</evidence>
<evidence type="ECO:0000313" key="2">
    <source>
        <dbReference type="EMBL" id="KAF0432486.1"/>
    </source>
</evidence>
<comment type="caution">
    <text evidence="2">The sequence shown here is derived from an EMBL/GenBank/DDBJ whole genome shotgun (WGS) entry which is preliminary data.</text>
</comment>
<gene>
    <name evidence="2" type="ORF">F8M41_005185</name>
</gene>
<dbReference type="EMBL" id="WTPW01001490">
    <property type="protein sequence ID" value="KAF0432486.1"/>
    <property type="molecule type" value="Genomic_DNA"/>
</dbReference>
<feature type="compositionally biased region" description="Polar residues" evidence="1">
    <location>
        <begin position="1"/>
        <end position="19"/>
    </location>
</feature>
<keyword evidence="3" id="KW-1185">Reference proteome</keyword>
<sequence>MLFESTKTSSRPSSNISLNQSSPRVIRRQRQIRSHRHNLLNQTLDNFYNILRRTKADQTVKSATSWVNEYETFRKSVILEEISNINFSTMNFNDKIVVNNCENSMTRIESVGFFL</sequence>
<organism evidence="2 3">
    <name type="scientific">Gigaspora margarita</name>
    <dbReference type="NCBI Taxonomy" id="4874"/>
    <lineage>
        <taxon>Eukaryota</taxon>
        <taxon>Fungi</taxon>
        <taxon>Fungi incertae sedis</taxon>
        <taxon>Mucoromycota</taxon>
        <taxon>Glomeromycotina</taxon>
        <taxon>Glomeromycetes</taxon>
        <taxon>Diversisporales</taxon>
        <taxon>Gigasporaceae</taxon>
        <taxon>Gigaspora</taxon>
    </lineage>
</organism>
<proteinExistence type="predicted"/>
<dbReference type="OrthoDB" id="2381526at2759"/>
<name>A0A8H4A715_GIGMA</name>
<dbReference type="Proteomes" id="UP000439903">
    <property type="component" value="Unassembled WGS sequence"/>
</dbReference>
<dbReference type="AlphaFoldDB" id="A0A8H4A715"/>
<protein>
    <submittedName>
        <fullName evidence="2">Uncharacterized protein</fullName>
    </submittedName>
</protein>
<accession>A0A8H4A715</accession>
<feature type="region of interest" description="Disordered" evidence="1">
    <location>
        <begin position="1"/>
        <end position="29"/>
    </location>
</feature>
<reference evidence="2 3" key="1">
    <citation type="journal article" date="2019" name="Environ. Microbiol.">
        <title>At the nexus of three kingdoms: the genome of the mycorrhizal fungus Gigaspora margarita provides insights into plant, endobacterial and fungal interactions.</title>
        <authorList>
            <person name="Venice F."/>
            <person name="Ghignone S."/>
            <person name="Salvioli di Fossalunga A."/>
            <person name="Amselem J."/>
            <person name="Novero M."/>
            <person name="Xianan X."/>
            <person name="Sedzielewska Toro K."/>
            <person name="Morin E."/>
            <person name="Lipzen A."/>
            <person name="Grigoriev I.V."/>
            <person name="Henrissat B."/>
            <person name="Martin F.M."/>
            <person name="Bonfante P."/>
        </authorList>
    </citation>
    <scope>NUCLEOTIDE SEQUENCE [LARGE SCALE GENOMIC DNA]</scope>
    <source>
        <strain evidence="2 3">BEG34</strain>
    </source>
</reference>